<keyword evidence="9" id="KW-0407">Ion channel</keyword>
<feature type="transmembrane region" description="Helical" evidence="10">
    <location>
        <begin position="193"/>
        <end position="212"/>
    </location>
</feature>
<evidence type="ECO:0000256" key="7">
    <source>
        <dbReference type="ARBA" id="ARBA00023173"/>
    </source>
</evidence>
<organism evidence="11 12">
    <name type="scientific">Thalassotalea castellviae</name>
    <dbReference type="NCBI Taxonomy" id="3075612"/>
    <lineage>
        <taxon>Bacteria</taxon>
        <taxon>Pseudomonadati</taxon>
        <taxon>Pseudomonadota</taxon>
        <taxon>Gammaproteobacteria</taxon>
        <taxon>Alteromonadales</taxon>
        <taxon>Colwelliaceae</taxon>
        <taxon>Thalassotalea</taxon>
    </lineage>
</organism>
<evidence type="ECO:0000256" key="3">
    <source>
        <dbReference type="ARBA" id="ARBA00022692"/>
    </source>
</evidence>
<dbReference type="SUPFAM" id="SSF54631">
    <property type="entry name" value="CBS-domain pair"/>
    <property type="match status" value="1"/>
</dbReference>
<dbReference type="InterPro" id="IPR014743">
    <property type="entry name" value="Cl-channel_core"/>
</dbReference>
<dbReference type="InterPro" id="IPR001807">
    <property type="entry name" value="ClC"/>
</dbReference>
<dbReference type="EMBL" id="JAVRIF010000003">
    <property type="protein sequence ID" value="MDT0603277.1"/>
    <property type="molecule type" value="Genomic_DNA"/>
</dbReference>
<feature type="transmembrane region" description="Helical" evidence="10">
    <location>
        <begin position="329"/>
        <end position="349"/>
    </location>
</feature>
<name>A0ABU2ZZC2_9GAMM</name>
<dbReference type="Gene3D" id="1.10.3080.10">
    <property type="entry name" value="Clc chloride channel"/>
    <property type="match status" value="1"/>
</dbReference>
<dbReference type="PRINTS" id="PR00762">
    <property type="entry name" value="CLCHANNEL"/>
</dbReference>
<keyword evidence="12" id="KW-1185">Reference proteome</keyword>
<keyword evidence="5" id="KW-0406">Ion transport</keyword>
<evidence type="ECO:0000256" key="1">
    <source>
        <dbReference type="ARBA" id="ARBA00004141"/>
    </source>
</evidence>
<evidence type="ECO:0000313" key="11">
    <source>
        <dbReference type="EMBL" id="MDT0603277.1"/>
    </source>
</evidence>
<dbReference type="CDD" id="cd00400">
    <property type="entry name" value="Voltage_gated_ClC"/>
    <property type="match status" value="1"/>
</dbReference>
<sequence length="574" mass="62568">MISLTPLRKHLSLPRTSWQLCLLAAIGGAFSALLVILFTLSIKGLQQFYLNQLDDYTSLDMVSRFDLPIIGAILIIIFSRITSYRYLRTGIPFVLHRLKVAHGIIPLRNTIHQFVGTVIALASGFSVGREGPAVHLGAACSSYLGSLLKLSFNTTRTLCACGIAAGISASFNTPIAAVIFVMEVILREYKVHIFIPVMIAAIVGSLITQNFFGPAHNLDYFNKIELTISHYPFIIILGMALGVLAFIFNRYLTLLVKYSSNYHIVPRLLLAAFITGGLGFFIPYAMGTDISAVNFSLQYEQHFQLLLGLLIAKIIMTVTALGLGIPGGIIGPILGIGAIAGTCASTIAMTYLPGQHIATDYALMGMAGFLAATLNAPLAALLAVVELSNQIEIVIPAMIAITSACVVSGQFLKNRSIIIMQLEVQNLLYRKPPIEKSLQRIGVLGVMQENFTLISESSPDLALETFKTTKGKKLVISKESSSEPVFTWHEFVPPLENPPQDINEDTVEFIASGNIVAHKLIPLDFQSTLAEAYLALVDDRIGGVYIYQNSKDNILGIVSFEQIRRYLLEGKTAL</sequence>
<dbReference type="InterPro" id="IPR050368">
    <property type="entry name" value="ClC-type_chloride_channel"/>
</dbReference>
<feature type="transmembrane region" description="Helical" evidence="10">
    <location>
        <begin position="62"/>
        <end position="81"/>
    </location>
</feature>
<keyword evidence="7" id="KW-0869">Chloride channel</keyword>
<comment type="subcellular location">
    <subcellularLocation>
        <location evidence="1">Membrane</location>
        <topology evidence="1">Multi-pass membrane protein</topology>
    </subcellularLocation>
</comment>
<gene>
    <name evidence="11" type="ORF">RM573_06680</name>
</gene>
<dbReference type="Proteomes" id="UP001266357">
    <property type="component" value="Unassembled WGS sequence"/>
</dbReference>
<dbReference type="Pfam" id="PF00654">
    <property type="entry name" value="Voltage_CLC"/>
    <property type="match status" value="1"/>
</dbReference>
<dbReference type="InterPro" id="IPR046342">
    <property type="entry name" value="CBS_dom_sf"/>
</dbReference>
<protein>
    <submittedName>
        <fullName evidence="11">Chloride channel protein</fullName>
    </submittedName>
</protein>
<feature type="transmembrane region" description="Helical" evidence="10">
    <location>
        <begin position="233"/>
        <end position="252"/>
    </location>
</feature>
<proteinExistence type="predicted"/>
<feature type="transmembrane region" description="Helical" evidence="10">
    <location>
        <begin position="391"/>
        <end position="412"/>
    </location>
</feature>
<keyword evidence="6 10" id="KW-0472">Membrane</keyword>
<evidence type="ECO:0000256" key="8">
    <source>
        <dbReference type="ARBA" id="ARBA00023214"/>
    </source>
</evidence>
<reference evidence="11 12" key="1">
    <citation type="submission" date="2023-09" db="EMBL/GenBank/DDBJ databases">
        <authorList>
            <person name="Rey-Velasco X."/>
        </authorList>
    </citation>
    <scope>NUCLEOTIDE SEQUENCE [LARGE SCALE GENOMIC DNA]</scope>
    <source>
        <strain evidence="11 12">W431</strain>
    </source>
</reference>
<dbReference type="PANTHER" id="PTHR43427:SF6">
    <property type="entry name" value="CHLORIDE CHANNEL PROTEIN CLC-E"/>
    <property type="match status" value="1"/>
</dbReference>
<evidence type="ECO:0000313" key="12">
    <source>
        <dbReference type="Proteomes" id="UP001266357"/>
    </source>
</evidence>
<keyword evidence="2" id="KW-0813">Transport</keyword>
<feature type="transmembrane region" description="Helical" evidence="10">
    <location>
        <begin position="305"/>
        <end position="323"/>
    </location>
</feature>
<evidence type="ECO:0000256" key="6">
    <source>
        <dbReference type="ARBA" id="ARBA00023136"/>
    </source>
</evidence>
<feature type="transmembrane region" description="Helical" evidence="10">
    <location>
        <begin position="361"/>
        <end position="385"/>
    </location>
</feature>
<dbReference type="PANTHER" id="PTHR43427">
    <property type="entry name" value="CHLORIDE CHANNEL PROTEIN CLC-E"/>
    <property type="match status" value="1"/>
</dbReference>
<evidence type="ECO:0000256" key="5">
    <source>
        <dbReference type="ARBA" id="ARBA00023065"/>
    </source>
</evidence>
<evidence type="ECO:0000256" key="9">
    <source>
        <dbReference type="ARBA" id="ARBA00023303"/>
    </source>
</evidence>
<keyword evidence="8" id="KW-0868">Chloride</keyword>
<accession>A0ABU2ZZC2</accession>
<comment type="caution">
    <text evidence="11">The sequence shown here is derived from an EMBL/GenBank/DDBJ whole genome shotgun (WGS) entry which is preliminary data.</text>
</comment>
<keyword evidence="4 10" id="KW-1133">Transmembrane helix</keyword>
<evidence type="ECO:0000256" key="4">
    <source>
        <dbReference type="ARBA" id="ARBA00022989"/>
    </source>
</evidence>
<dbReference type="RefSeq" id="WP_311579154.1">
    <property type="nucleotide sequence ID" value="NZ_JAVRIF010000003.1"/>
</dbReference>
<evidence type="ECO:0000256" key="2">
    <source>
        <dbReference type="ARBA" id="ARBA00022448"/>
    </source>
</evidence>
<feature type="transmembrane region" description="Helical" evidence="10">
    <location>
        <begin position="158"/>
        <end position="181"/>
    </location>
</feature>
<evidence type="ECO:0000256" key="10">
    <source>
        <dbReference type="SAM" id="Phobius"/>
    </source>
</evidence>
<keyword evidence="3 10" id="KW-0812">Transmembrane</keyword>
<feature type="transmembrane region" description="Helical" evidence="10">
    <location>
        <begin position="20"/>
        <end position="42"/>
    </location>
</feature>
<dbReference type="SUPFAM" id="SSF81340">
    <property type="entry name" value="Clc chloride channel"/>
    <property type="match status" value="1"/>
</dbReference>
<feature type="transmembrane region" description="Helical" evidence="10">
    <location>
        <begin position="264"/>
        <end position="284"/>
    </location>
</feature>